<name>A0A2V5J6L5_9EURO</name>
<evidence type="ECO:0008006" key="3">
    <source>
        <dbReference type="Google" id="ProtNLM"/>
    </source>
</evidence>
<dbReference type="Gene3D" id="1.25.10.10">
    <property type="entry name" value="Leucine-rich Repeat Variant"/>
    <property type="match status" value="1"/>
</dbReference>
<protein>
    <recommendedName>
        <fullName evidence="3">ARM repeat-containing protein</fullName>
    </recommendedName>
</protein>
<evidence type="ECO:0000313" key="2">
    <source>
        <dbReference type="Proteomes" id="UP000248817"/>
    </source>
</evidence>
<evidence type="ECO:0000313" key="1">
    <source>
        <dbReference type="EMBL" id="PYI33477.1"/>
    </source>
</evidence>
<dbReference type="InterPro" id="IPR016024">
    <property type="entry name" value="ARM-type_fold"/>
</dbReference>
<sequence length="448" mass="50862">MRKAVVEGLLQKGYLSESTVHDIALLLKHCELDLRHTFMRAMAPVSHLPERIVKVLLQFFKDDLGDDLIVGGSGSPALSLRPQDKLSANTIRCLGTFLKDELTLVEYRAARALEVKDTMLPCWVNQGLVDLLADHDDRMRRAAYNSLCCQQSLPEQTLYTLISMLSAEAKCEDPIHKEKTEQAIGRLLKAKNLYTRLVAGWALAPQINLEDEIMDDIALLLEHDDPSLRRKTLMKLLGLKHFRERVLRCLRVELKSPDVEAAFALVAQPHLAENILHDLALLVCASESRMSYDDPYHGLFQRSDLPRRTVQALASRLEDGPDSRLWDLLRSQDSFYALLPNLGRRELLTIFTQWIRVAFHEQICCFIYDGYLVTDGPKGRFKAAFATAQHRKQFLQTLRDAHATVGLFYDQTRPYSRVPDCAADMETGGTRGTTLLDRIRGLRRAVLI</sequence>
<keyword evidence="2" id="KW-1185">Reference proteome</keyword>
<dbReference type="InterPro" id="IPR011989">
    <property type="entry name" value="ARM-like"/>
</dbReference>
<dbReference type="AlphaFoldDB" id="A0A2V5J6L5"/>
<dbReference type="SUPFAM" id="SSF48371">
    <property type="entry name" value="ARM repeat"/>
    <property type="match status" value="1"/>
</dbReference>
<gene>
    <name evidence="1" type="ORF">BP00DRAFT_444495</name>
</gene>
<reference evidence="1 2" key="1">
    <citation type="submission" date="2018-02" db="EMBL/GenBank/DDBJ databases">
        <title>The genomes of Aspergillus section Nigri reveals drivers in fungal speciation.</title>
        <authorList>
            <consortium name="DOE Joint Genome Institute"/>
            <person name="Vesth T.C."/>
            <person name="Nybo J."/>
            <person name="Theobald S."/>
            <person name="Brandl J."/>
            <person name="Frisvad J.C."/>
            <person name="Nielsen K.F."/>
            <person name="Lyhne E.K."/>
            <person name="Kogle M.E."/>
            <person name="Kuo A."/>
            <person name="Riley R."/>
            <person name="Clum A."/>
            <person name="Nolan M."/>
            <person name="Lipzen A."/>
            <person name="Salamov A."/>
            <person name="Henrissat B."/>
            <person name="Wiebenga A."/>
            <person name="De vries R.P."/>
            <person name="Grigoriev I.V."/>
            <person name="Mortensen U.H."/>
            <person name="Andersen M.R."/>
            <person name="Baker S.E."/>
        </authorList>
    </citation>
    <scope>NUCLEOTIDE SEQUENCE [LARGE SCALE GENOMIC DNA]</scope>
    <source>
        <strain evidence="1 2">CBS 114.80</strain>
    </source>
</reference>
<proteinExistence type="predicted"/>
<dbReference type="Proteomes" id="UP000248817">
    <property type="component" value="Unassembled WGS sequence"/>
</dbReference>
<accession>A0A2V5J6L5</accession>
<organism evidence="1 2">
    <name type="scientific">Aspergillus indologenus CBS 114.80</name>
    <dbReference type="NCBI Taxonomy" id="1450541"/>
    <lineage>
        <taxon>Eukaryota</taxon>
        <taxon>Fungi</taxon>
        <taxon>Dikarya</taxon>
        <taxon>Ascomycota</taxon>
        <taxon>Pezizomycotina</taxon>
        <taxon>Eurotiomycetes</taxon>
        <taxon>Eurotiomycetidae</taxon>
        <taxon>Eurotiales</taxon>
        <taxon>Aspergillaceae</taxon>
        <taxon>Aspergillus</taxon>
        <taxon>Aspergillus subgen. Circumdati</taxon>
    </lineage>
</organism>
<dbReference type="EMBL" id="KZ825483">
    <property type="protein sequence ID" value="PYI33477.1"/>
    <property type="molecule type" value="Genomic_DNA"/>
</dbReference>